<evidence type="ECO:0000313" key="3">
    <source>
        <dbReference type="Proteomes" id="UP001311915"/>
    </source>
</evidence>
<evidence type="ECO:0000313" key="2">
    <source>
        <dbReference type="EMBL" id="KAK4706926.1"/>
    </source>
</evidence>
<proteinExistence type="predicted"/>
<dbReference type="AlphaFoldDB" id="A0AAV9K188"/>
<feature type="transmembrane region" description="Helical" evidence="1">
    <location>
        <begin position="47"/>
        <end position="65"/>
    </location>
</feature>
<gene>
    <name evidence="2" type="ORF">R3W88_033510</name>
</gene>
<keyword evidence="3" id="KW-1185">Reference proteome</keyword>
<organism evidence="2 3">
    <name type="scientific">Solanum pinnatisectum</name>
    <name type="common">tansyleaf nightshade</name>
    <dbReference type="NCBI Taxonomy" id="50273"/>
    <lineage>
        <taxon>Eukaryota</taxon>
        <taxon>Viridiplantae</taxon>
        <taxon>Streptophyta</taxon>
        <taxon>Embryophyta</taxon>
        <taxon>Tracheophyta</taxon>
        <taxon>Spermatophyta</taxon>
        <taxon>Magnoliopsida</taxon>
        <taxon>eudicotyledons</taxon>
        <taxon>Gunneridae</taxon>
        <taxon>Pentapetalae</taxon>
        <taxon>asterids</taxon>
        <taxon>lamiids</taxon>
        <taxon>Solanales</taxon>
        <taxon>Solanaceae</taxon>
        <taxon>Solanoideae</taxon>
        <taxon>Solaneae</taxon>
        <taxon>Solanum</taxon>
    </lineage>
</organism>
<keyword evidence="1" id="KW-0812">Transmembrane</keyword>
<reference evidence="2 3" key="1">
    <citation type="submission" date="2023-10" db="EMBL/GenBank/DDBJ databases">
        <title>Genome-Wide Identification Analysis in wild type Solanum Pinnatisectum Reveals Some Genes Defensing Phytophthora Infestans.</title>
        <authorList>
            <person name="Sun C."/>
        </authorList>
    </citation>
    <scope>NUCLEOTIDE SEQUENCE [LARGE SCALE GENOMIC DNA]</scope>
    <source>
        <strain evidence="2">LQN</strain>
        <tissue evidence="2">Leaf</tissue>
    </source>
</reference>
<evidence type="ECO:0000256" key="1">
    <source>
        <dbReference type="SAM" id="Phobius"/>
    </source>
</evidence>
<keyword evidence="1" id="KW-0472">Membrane</keyword>
<dbReference type="Proteomes" id="UP001311915">
    <property type="component" value="Unassembled WGS sequence"/>
</dbReference>
<protein>
    <submittedName>
        <fullName evidence="2">Uncharacterized protein</fullName>
    </submittedName>
</protein>
<keyword evidence="1" id="KW-1133">Transmembrane helix</keyword>
<accession>A0AAV9K188</accession>
<name>A0AAV9K188_9SOLN</name>
<comment type="caution">
    <text evidence="2">The sequence shown here is derived from an EMBL/GenBank/DDBJ whole genome shotgun (WGS) entry which is preliminary data.</text>
</comment>
<dbReference type="EMBL" id="JAWPEI010000039">
    <property type="protein sequence ID" value="KAK4706926.1"/>
    <property type="molecule type" value="Genomic_DNA"/>
</dbReference>
<sequence length="66" mass="7780">MTTEIELEKWNVPINKIQKQSVNSVMRVLNSRHEGTFRTIILVNEEVITLTLLLTLLFYRSCLLYL</sequence>